<feature type="region of interest" description="Disordered" evidence="1">
    <location>
        <begin position="334"/>
        <end position="390"/>
    </location>
</feature>
<feature type="compositionally biased region" description="Polar residues" evidence="1">
    <location>
        <begin position="651"/>
        <end position="669"/>
    </location>
</feature>
<accession>A0A7J5YQC6</accession>
<dbReference type="EMBL" id="JAAKFY010000010">
    <property type="protein sequence ID" value="KAF3850939.1"/>
    <property type="molecule type" value="Genomic_DNA"/>
</dbReference>
<feature type="compositionally biased region" description="Low complexity" evidence="1">
    <location>
        <begin position="749"/>
        <end position="763"/>
    </location>
</feature>
<organism evidence="2 3">
    <name type="scientific">Dissostichus mawsoni</name>
    <name type="common">Antarctic cod</name>
    <dbReference type="NCBI Taxonomy" id="36200"/>
    <lineage>
        <taxon>Eukaryota</taxon>
        <taxon>Metazoa</taxon>
        <taxon>Chordata</taxon>
        <taxon>Craniata</taxon>
        <taxon>Vertebrata</taxon>
        <taxon>Euteleostomi</taxon>
        <taxon>Actinopterygii</taxon>
        <taxon>Neopterygii</taxon>
        <taxon>Teleostei</taxon>
        <taxon>Neoteleostei</taxon>
        <taxon>Acanthomorphata</taxon>
        <taxon>Eupercaria</taxon>
        <taxon>Perciformes</taxon>
        <taxon>Notothenioidei</taxon>
        <taxon>Nototheniidae</taxon>
        <taxon>Dissostichus</taxon>
    </lineage>
</organism>
<feature type="region of interest" description="Disordered" evidence="1">
    <location>
        <begin position="504"/>
        <end position="534"/>
    </location>
</feature>
<evidence type="ECO:0000313" key="3">
    <source>
        <dbReference type="Proteomes" id="UP000518266"/>
    </source>
</evidence>
<feature type="region of interest" description="Disordered" evidence="1">
    <location>
        <begin position="749"/>
        <end position="835"/>
    </location>
</feature>
<feature type="region of interest" description="Disordered" evidence="1">
    <location>
        <begin position="118"/>
        <end position="144"/>
    </location>
</feature>
<evidence type="ECO:0000256" key="1">
    <source>
        <dbReference type="SAM" id="MobiDB-lite"/>
    </source>
</evidence>
<feature type="compositionally biased region" description="Polar residues" evidence="1">
    <location>
        <begin position="826"/>
        <end position="835"/>
    </location>
</feature>
<comment type="caution">
    <text evidence="2">The sequence shown here is derived from an EMBL/GenBank/DDBJ whole genome shotgun (WGS) entry which is preliminary data.</text>
</comment>
<feature type="compositionally biased region" description="Low complexity" evidence="1">
    <location>
        <begin position="435"/>
        <end position="449"/>
    </location>
</feature>
<reference evidence="2 3" key="1">
    <citation type="submission" date="2020-03" db="EMBL/GenBank/DDBJ databases">
        <title>Dissostichus mawsoni Genome sequencing and assembly.</title>
        <authorList>
            <person name="Park H."/>
        </authorList>
    </citation>
    <scope>NUCLEOTIDE SEQUENCE [LARGE SCALE GENOMIC DNA]</scope>
    <source>
        <strain evidence="2">DM0001</strain>
        <tissue evidence="2">Muscle</tissue>
    </source>
</reference>
<feature type="compositionally biased region" description="Low complexity" evidence="1">
    <location>
        <begin position="362"/>
        <end position="376"/>
    </location>
</feature>
<feature type="region of interest" description="Disordered" evidence="1">
    <location>
        <begin position="435"/>
        <end position="459"/>
    </location>
</feature>
<evidence type="ECO:0000313" key="2">
    <source>
        <dbReference type="EMBL" id="KAF3850939.1"/>
    </source>
</evidence>
<feature type="compositionally biased region" description="Polar residues" evidence="1">
    <location>
        <begin position="504"/>
        <end position="521"/>
    </location>
</feature>
<feature type="compositionally biased region" description="Polar residues" evidence="1">
    <location>
        <begin position="769"/>
        <end position="818"/>
    </location>
</feature>
<feature type="region of interest" description="Disordered" evidence="1">
    <location>
        <begin position="169"/>
        <end position="209"/>
    </location>
</feature>
<dbReference type="AlphaFoldDB" id="A0A7J5YQC6"/>
<feature type="region of interest" description="Disordered" evidence="1">
    <location>
        <begin position="651"/>
        <end position="682"/>
    </location>
</feature>
<dbReference type="OrthoDB" id="8963826at2759"/>
<protein>
    <submittedName>
        <fullName evidence="2">Uncharacterized protein</fullName>
    </submittedName>
</protein>
<keyword evidence="3" id="KW-1185">Reference proteome</keyword>
<feature type="compositionally biased region" description="Polar residues" evidence="1">
    <location>
        <begin position="118"/>
        <end position="129"/>
    </location>
</feature>
<proteinExistence type="predicted"/>
<name>A0A7J5YQC6_DISMA</name>
<dbReference type="Proteomes" id="UP000518266">
    <property type="component" value="Unassembled WGS sequence"/>
</dbReference>
<sequence length="924" mass="99430">MKMAQVTKPKTFPCSLPLSRLNPLCLALRHQLQHLRLHHLLIQFLPQLDQPLNRKHHHCLFPQEQRVLETSRMICPRVNHQSNYFLFIVEYKVTIILKNQHRGQLKLKILFTTSLTSKTSATPETSPTFPTLEEESSVEQTTKMSSKYTTVSTSSTLFSTEKSSILSIREQSSATTAQTEKSSVSAITDKTEQSAMVTKADEDGSGDQTSEMYTDISSVINFTKLPSFTGEPSISPSSDETLTSSMTMSPSWASVISSVKEMDDDSISSISTMVESIPSFSGPTMGPGTAFLAPQLTTQAEKSVDSSVDLTAESLLLATTLSSMLNTEIPSVTVTSQTERLSATPETSSTISKTDEDGSDISMQSSSVTSKSSLFSTEAPTATSPVTSSADSVLTSIGSTLKPETSSLLIPTGTEGSGDITDDFAQESTIRATTFSSLSSTKSPSVTASHETETSDTLKTAITRASSLYSTEKPHRGQLKLKILTEKSSILSIREQASATTAQTKKSSVSAITDKTEQSAMVTKADEDGSGDQTSEMYTDISSVINFTKLPSFTGEPSISPSSDETLTSSMTMSPSWASVISSVKEMDDDSISSISTMWTNHGPWNCILGTSTYHQAEKSVDSSVDLTAESLLLATTLSSMLNTEIPSVTVTSQTERLSATPETSSTISKTDEDGSGDQTQDISMQSSLSRLNPLCLALRHQLQHLRSYLNWINPKPETSSLLIPTGTEGSGDITDDFAQESTIRATTFSSLSSTKSPSVTASHETETSDTLKTAITRASSLYSTEKPTSGSAKTQDTVTTSLTRKTSATPETSSTFPTLEEESSVEQTTKCPANTLRTEKSSILSIREQASATTAQTEKSSVSAITDKTEQSAMVTKADEDGSGDQTSEMYTDISSVINFTKLPSFTGEHPFLHPLMRHSQAQ</sequence>
<feature type="compositionally biased region" description="Polar residues" evidence="1">
    <location>
        <begin position="378"/>
        <end position="390"/>
    </location>
</feature>
<feature type="compositionally biased region" description="Polar residues" evidence="1">
    <location>
        <begin position="334"/>
        <end position="352"/>
    </location>
</feature>
<feature type="compositionally biased region" description="Polar residues" evidence="1">
    <location>
        <begin position="169"/>
        <end position="196"/>
    </location>
</feature>
<gene>
    <name evidence="2" type="ORF">F7725_012711</name>
</gene>